<dbReference type="Gene3D" id="1.25.10.10">
    <property type="entry name" value="Leucine-rich Repeat Variant"/>
    <property type="match status" value="1"/>
</dbReference>
<dbReference type="GO" id="GO:0005643">
    <property type="term" value="C:nuclear pore"/>
    <property type="evidence" value="ECO:0007669"/>
    <property type="project" value="TreeGrafter"/>
</dbReference>
<evidence type="ECO:0000256" key="5">
    <source>
        <dbReference type="ARBA" id="ARBA00022555"/>
    </source>
</evidence>
<dbReference type="PANTHER" id="PTHR15952:SF11">
    <property type="entry name" value="EXPORTIN-T"/>
    <property type="match status" value="1"/>
</dbReference>
<reference evidence="10" key="1">
    <citation type="submission" date="2022-07" db="EMBL/GenBank/DDBJ databases">
        <title>Phylogenomic reconstructions and comparative analyses of Kickxellomycotina fungi.</title>
        <authorList>
            <person name="Reynolds N.K."/>
            <person name="Stajich J.E."/>
            <person name="Barry K."/>
            <person name="Grigoriev I.V."/>
            <person name="Crous P."/>
            <person name="Smith M.E."/>
        </authorList>
    </citation>
    <scope>NUCLEOTIDE SEQUENCE</scope>
    <source>
        <strain evidence="10">RSA 567</strain>
    </source>
</reference>
<dbReference type="InterPro" id="IPR013598">
    <property type="entry name" value="Exportin-1/Importin-b-like"/>
</dbReference>
<dbReference type="GO" id="GO:0031267">
    <property type="term" value="F:small GTPase binding"/>
    <property type="evidence" value="ECO:0007669"/>
    <property type="project" value="InterPro"/>
</dbReference>
<keyword evidence="8" id="KW-0813">Transport</keyword>
<dbReference type="EMBL" id="JANBQB010001265">
    <property type="protein sequence ID" value="KAJ1971739.1"/>
    <property type="molecule type" value="Genomic_DNA"/>
</dbReference>
<keyword evidence="4 8" id="KW-0963">Cytoplasm</keyword>
<gene>
    <name evidence="10" type="primary">LOS1_2</name>
    <name evidence="10" type="ORF">H4R34_005640</name>
</gene>
<keyword evidence="5 8" id="KW-0820">tRNA-binding</keyword>
<sequence>MDQIEQAVKYALDPSADANLRRQAYEFCNQLRDSPEGWRHCLELYQREPKADPTTRHFALQVIEHVLQNADRLLEPAHLLTIREALFACVTRDYRTSTTTAAEPAYVRNKLAHTVALLFLTTYSQHWPLFFADLHGLMYGPVSPGNASSLGDKALHPGITDFYLRILLAIDEEMVNPVIHRGAAEVERNTRIKDTMRERDLTNLAATWHDILVYFQNQPLDI</sequence>
<dbReference type="GO" id="GO:0071528">
    <property type="term" value="P:tRNA re-export from nucleus"/>
    <property type="evidence" value="ECO:0007669"/>
    <property type="project" value="UniProtKB-UniRule"/>
</dbReference>
<evidence type="ECO:0000313" key="11">
    <source>
        <dbReference type="Proteomes" id="UP001151582"/>
    </source>
</evidence>
<dbReference type="GO" id="GO:0016363">
    <property type="term" value="C:nuclear matrix"/>
    <property type="evidence" value="ECO:0007669"/>
    <property type="project" value="TreeGrafter"/>
</dbReference>
<organism evidence="10 11">
    <name type="scientific">Dimargaris verticillata</name>
    <dbReference type="NCBI Taxonomy" id="2761393"/>
    <lineage>
        <taxon>Eukaryota</taxon>
        <taxon>Fungi</taxon>
        <taxon>Fungi incertae sedis</taxon>
        <taxon>Zoopagomycota</taxon>
        <taxon>Kickxellomycotina</taxon>
        <taxon>Dimargaritomycetes</taxon>
        <taxon>Dimargaritales</taxon>
        <taxon>Dimargaritaceae</taxon>
        <taxon>Dimargaris</taxon>
    </lineage>
</organism>
<dbReference type="Pfam" id="PF08389">
    <property type="entry name" value="Xpo1"/>
    <property type="match status" value="1"/>
</dbReference>
<comment type="function">
    <text evidence="8">tRNA nucleus export receptor which facilitates tRNA translocation across the nuclear pore complex.</text>
</comment>
<feature type="domain" description="Exportin-1/Importin-beta-like" evidence="9">
    <location>
        <begin position="104"/>
        <end position="217"/>
    </location>
</feature>
<protein>
    <recommendedName>
        <fullName evidence="3 8">Exportin-T</fullName>
    </recommendedName>
    <alternativeName>
        <fullName evidence="8">Exportin(tRNA)</fullName>
    </alternativeName>
    <alternativeName>
        <fullName evidence="8">tRNA exportin</fullName>
    </alternativeName>
</protein>
<evidence type="ECO:0000256" key="7">
    <source>
        <dbReference type="ARBA" id="ARBA00023242"/>
    </source>
</evidence>
<evidence type="ECO:0000259" key="9">
    <source>
        <dbReference type="Pfam" id="PF08389"/>
    </source>
</evidence>
<feature type="non-terminal residue" evidence="10">
    <location>
        <position position="222"/>
    </location>
</feature>
<accession>A0A9W8EA32</accession>
<evidence type="ECO:0000256" key="2">
    <source>
        <dbReference type="ARBA" id="ARBA00009466"/>
    </source>
</evidence>
<evidence type="ECO:0000256" key="8">
    <source>
        <dbReference type="RuleBase" id="RU366037"/>
    </source>
</evidence>
<proteinExistence type="inferred from homology"/>
<dbReference type="InterPro" id="IPR011989">
    <property type="entry name" value="ARM-like"/>
</dbReference>
<dbReference type="OrthoDB" id="26399at2759"/>
<dbReference type="SUPFAM" id="SSF48371">
    <property type="entry name" value="ARM repeat"/>
    <property type="match status" value="1"/>
</dbReference>
<dbReference type="InterPro" id="IPR040017">
    <property type="entry name" value="XPOT"/>
</dbReference>
<dbReference type="AlphaFoldDB" id="A0A9W8EA32"/>
<comment type="subcellular location">
    <subcellularLocation>
        <location evidence="1 8">Cytoplasm</location>
    </subcellularLocation>
    <subcellularLocation>
        <location evidence="8">Nucleus</location>
    </subcellularLocation>
    <text evidence="8">Shuttles between the nucleus and the cytoplasm.</text>
</comment>
<dbReference type="GO" id="GO:0005737">
    <property type="term" value="C:cytoplasm"/>
    <property type="evidence" value="ECO:0007669"/>
    <property type="project" value="UniProtKB-SubCell"/>
</dbReference>
<keyword evidence="7 8" id="KW-0539">Nucleus</keyword>
<dbReference type="GO" id="GO:0000049">
    <property type="term" value="F:tRNA binding"/>
    <property type="evidence" value="ECO:0007669"/>
    <property type="project" value="UniProtKB-UniRule"/>
</dbReference>
<keyword evidence="11" id="KW-1185">Reference proteome</keyword>
<dbReference type="InterPro" id="IPR016024">
    <property type="entry name" value="ARM-type_fold"/>
</dbReference>
<evidence type="ECO:0000256" key="3">
    <source>
        <dbReference type="ARBA" id="ARBA00018928"/>
    </source>
</evidence>
<dbReference type="PANTHER" id="PTHR15952">
    <property type="entry name" value="EXPORTIN-T/LOS1"/>
    <property type="match status" value="1"/>
</dbReference>
<name>A0A9W8EA32_9FUNG</name>
<dbReference type="Proteomes" id="UP001151582">
    <property type="component" value="Unassembled WGS sequence"/>
</dbReference>
<comment type="caution">
    <text evidence="10">The sequence shown here is derived from an EMBL/GenBank/DDBJ whole genome shotgun (WGS) entry which is preliminary data.</text>
</comment>
<evidence type="ECO:0000256" key="6">
    <source>
        <dbReference type="ARBA" id="ARBA00022884"/>
    </source>
</evidence>
<evidence type="ECO:0000313" key="10">
    <source>
        <dbReference type="EMBL" id="KAJ1971739.1"/>
    </source>
</evidence>
<keyword evidence="6 8" id="KW-0694">RNA-binding</keyword>
<comment type="similarity">
    <text evidence="2 8">Belongs to the exportin family.</text>
</comment>
<evidence type="ECO:0000256" key="4">
    <source>
        <dbReference type="ARBA" id="ARBA00022490"/>
    </source>
</evidence>
<evidence type="ECO:0000256" key="1">
    <source>
        <dbReference type="ARBA" id="ARBA00004496"/>
    </source>
</evidence>